<proteinExistence type="predicted"/>
<accession>A0AAD5UET8</accession>
<keyword evidence="1" id="KW-0812">Transmembrane</keyword>
<feature type="transmembrane region" description="Helical" evidence="1">
    <location>
        <begin position="83"/>
        <end position="105"/>
    </location>
</feature>
<name>A0AAD5UET8_9FUNG</name>
<evidence type="ECO:0000256" key="1">
    <source>
        <dbReference type="SAM" id="Phobius"/>
    </source>
</evidence>
<reference evidence="2" key="1">
    <citation type="submission" date="2020-05" db="EMBL/GenBank/DDBJ databases">
        <title>Phylogenomic resolution of chytrid fungi.</title>
        <authorList>
            <person name="Stajich J.E."/>
            <person name="Amses K."/>
            <person name="Simmons R."/>
            <person name="Seto K."/>
            <person name="Myers J."/>
            <person name="Bonds A."/>
            <person name="Quandt C.A."/>
            <person name="Barry K."/>
            <person name="Liu P."/>
            <person name="Grigoriev I."/>
            <person name="Longcore J.E."/>
            <person name="James T.Y."/>
        </authorList>
    </citation>
    <scope>NUCLEOTIDE SEQUENCE</scope>
    <source>
        <strain evidence="2">PLAUS21</strain>
    </source>
</reference>
<feature type="transmembrane region" description="Helical" evidence="1">
    <location>
        <begin position="162"/>
        <end position="184"/>
    </location>
</feature>
<keyword evidence="1" id="KW-1133">Transmembrane helix</keyword>
<organism evidence="2 3">
    <name type="scientific">Boothiomyces macroporosus</name>
    <dbReference type="NCBI Taxonomy" id="261099"/>
    <lineage>
        <taxon>Eukaryota</taxon>
        <taxon>Fungi</taxon>
        <taxon>Fungi incertae sedis</taxon>
        <taxon>Chytridiomycota</taxon>
        <taxon>Chytridiomycota incertae sedis</taxon>
        <taxon>Chytridiomycetes</taxon>
        <taxon>Rhizophydiales</taxon>
        <taxon>Terramycetaceae</taxon>
        <taxon>Boothiomyces</taxon>
    </lineage>
</organism>
<evidence type="ECO:0000313" key="3">
    <source>
        <dbReference type="Proteomes" id="UP001210925"/>
    </source>
</evidence>
<protein>
    <submittedName>
        <fullName evidence="2">Uncharacterized protein</fullName>
    </submittedName>
</protein>
<keyword evidence="3" id="KW-1185">Reference proteome</keyword>
<keyword evidence="1" id="KW-0472">Membrane</keyword>
<feature type="transmembrane region" description="Helical" evidence="1">
    <location>
        <begin position="50"/>
        <end position="71"/>
    </location>
</feature>
<evidence type="ECO:0000313" key="2">
    <source>
        <dbReference type="EMBL" id="KAJ3256150.1"/>
    </source>
</evidence>
<dbReference type="EMBL" id="JADGKB010000055">
    <property type="protein sequence ID" value="KAJ3256150.1"/>
    <property type="molecule type" value="Genomic_DNA"/>
</dbReference>
<gene>
    <name evidence="2" type="ORF">HK103_005719</name>
</gene>
<sequence>MNIYTSQLDSILDSVEITQGYATGFFVALVNIQTLDLFKVLDKKITRPKILILLCYFTIGMILNTVVHINYNYDQRLYLVFEINVIVDLLSVLIFDNFMGVYLSLLVFKRIKDMNIEKSKLEKEKYLLIASNLLTVTSGWISTSMFVVIYKLDVDDDSKRDLFYLQFSSMCFHNLLVILMFFKYKTLVLIKKRKKKPNQAEKLNDATVKVS</sequence>
<dbReference type="AlphaFoldDB" id="A0AAD5UET8"/>
<comment type="caution">
    <text evidence="2">The sequence shown here is derived from an EMBL/GenBank/DDBJ whole genome shotgun (WGS) entry which is preliminary data.</text>
</comment>
<dbReference type="Proteomes" id="UP001210925">
    <property type="component" value="Unassembled WGS sequence"/>
</dbReference>
<feature type="transmembrane region" description="Helical" evidence="1">
    <location>
        <begin position="20"/>
        <end position="38"/>
    </location>
</feature>
<feature type="transmembrane region" description="Helical" evidence="1">
    <location>
        <begin position="126"/>
        <end position="150"/>
    </location>
</feature>